<dbReference type="PANTHER" id="PTHR14097:SF9">
    <property type="entry name" value="EPIMERASE, PUTATIVE (AFU_ORTHOLOGUE AFUA_8G07320)-RELATED"/>
    <property type="match status" value="1"/>
</dbReference>
<evidence type="ECO:0008006" key="3">
    <source>
        <dbReference type="Google" id="ProtNLM"/>
    </source>
</evidence>
<dbReference type="OrthoDB" id="3535423at2759"/>
<accession>A0A7H8R642</accession>
<proteinExistence type="predicted"/>
<dbReference type="GeneID" id="55994919"/>
<dbReference type="KEGG" id="trg:TRUGW13939_07426"/>
<dbReference type="RefSeq" id="XP_035346460.1">
    <property type="nucleotide sequence ID" value="XM_035490567.1"/>
</dbReference>
<evidence type="ECO:0000313" key="1">
    <source>
        <dbReference type="EMBL" id="QKX60283.1"/>
    </source>
</evidence>
<evidence type="ECO:0000313" key="2">
    <source>
        <dbReference type="Proteomes" id="UP000509510"/>
    </source>
</evidence>
<sequence>MKLIVAGATGFVGTEVIRQALSHPGVTSILALARRTTPVPANAGPGADASKLQSVVCDDFENYSDSVKQQLSGADACVWLIAVTPSQLRSMPWEEARKICYDYTVKGLETIGKLSPASGKPLRFVYTSGANSERDPSKKPFILGDYCVMRGETENFVLKYAKDSNGAVDATVAKPGLIDAPGKWGIAMRVLSTIGRSIIGLPKVELTEIAATLIDQAVNGIEKDTLLNEDLVRIGQKVSGESE</sequence>
<name>A0A7H8R642_TALRU</name>
<organism evidence="1 2">
    <name type="scientific">Talaromyces rugulosus</name>
    <name type="common">Penicillium rugulosum</name>
    <dbReference type="NCBI Taxonomy" id="121627"/>
    <lineage>
        <taxon>Eukaryota</taxon>
        <taxon>Fungi</taxon>
        <taxon>Dikarya</taxon>
        <taxon>Ascomycota</taxon>
        <taxon>Pezizomycotina</taxon>
        <taxon>Eurotiomycetes</taxon>
        <taxon>Eurotiomycetidae</taxon>
        <taxon>Eurotiales</taxon>
        <taxon>Trichocomaceae</taxon>
        <taxon>Talaromyces</taxon>
        <taxon>Talaromyces sect. Islandici</taxon>
    </lineage>
</organism>
<dbReference type="EMBL" id="CP055901">
    <property type="protein sequence ID" value="QKX60283.1"/>
    <property type="molecule type" value="Genomic_DNA"/>
</dbReference>
<reference evidence="2" key="1">
    <citation type="submission" date="2020-06" db="EMBL/GenBank/DDBJ databases">
        <title>A chromosome-scale genome assembly of Talaromyces rugulosus W13939.</title>
        <authorList>
            <person name="Wang B."/>
            <person name="Guo L."/>
            <person name="Ye K."/>
            <person name="Wang L."/>
        </authorList>
    </citation>
    <scope>NUCLEOTIDE SEQUENCE [LARGE SCALE GENOMIC DNA]</scope>
    <source>
        <strain evidence="2">W13939</strain>
    </source>
</reference>
<dbReference type="Proteomes" id="UP000509510">
    <property type="component" value="Chromosome IV"/>
</dbReference>
<dbReference type="AlphaFoldDB" id="A0A7H8R642"/>
<dbReference type="PANTHER" id="PTHR14097">
    <property type="entry name" value="OXIDOREDUCTASE HTATIP2"/>
    <property type="match status" value="1"/>
</dbReference>
<gene>
    <name evidence="1" type="ORF">TRUGW13939_07426</name>
</gene>
<protein>
    <recommendedName>
        <fullName evidence="3">NAD(P)-binding domain-containing protein</fullName>
    </recommendedName>
</protein>
<dbReference type="Gene3D" id="3.40.50.720">
    <property type="entry name" value="NAD(P)-binding Rossmann-like Domain"/>
    <property type="match status" value="1"/>
</dbReference>
<keyword evidence="2" id="KW-1185">Reference proteome</keyword>
<dbReference type="SUPFAM" id="SSF51735">
    <property type="entry name" value="NAD(P)-binding Rossmann-fold domains"/>
    <property type="match status" value="1"/>
</dbReference>
<dbReference type="InterPro" id="IPR036291">
    <property type="entry name" value="NAD(P)-bd_dom_sf"/>
</dbReference>